<evidence type="ECO:0000256" key="3">
    <source>
        <dbReference type="ARBA" id="ARBA00023125"/>
    </source>
</evidence>
<evidence type="ECO:0000256" key="4">
    <source>
        <dbReference type="ARBA" id="ARBA00023163"/>
    </source>
</evidence>
<name>C5MID0_CANTT</name>
<dbReference type="GO" id="GO:0008270">
    <property type="term" value="F:zinc ion binding"/>
    <property type="evidence" value="ECO:0007669"/>
    <property type="project" value="InterPro"/>
</dbReference>
<dbReference type="GO" id="GO:0000976">
    <property type="term" value="F:transcription cis-regulatory region binding"/>
    <property type="evidence" value="ECO:0007669"/>
    <property type="project" value="TreeGrafter"/>
</dbReference>
<feature type="compositionally biased region" description="Acidic residues" evidence="6">
    <location>
        <begin position="671"/>
        <end position="684"/>
    </location>
</feature>
<comment type="subcellular location">
    <subcellularLocation>
        <location evidence="1">Nucleus</location>
    </subcellularLocation>
</comment>
<dbReference type="VEuPathDB" id="FungiDB:CTRG_05823"/>
<evidence type="ECO:0000256" key="5">
    <source>
        <dbReference type="ARBA" id="ARBA00023242"/>
    </source>
</evidence>
<feature type="region of interest" description="Disordered" evidence="6">
    <location>
        <begin position="664"/>
        <end position="690"/>
    </location>
</feature>
<evidence type="ECO:0000256" key="6">
    <source>
        <dbReference type="SAM" id="MobiDB-lite"/>
    </source>
</evidence>
<dbReference type="EMBL" id="GG692404">
    <property type="protein sequence ID" value="EER30424.1"/>
    <property type="molecule type" value="Genomic_DNA"/>
</dbReference>
<organism evidence="8 9">
    <name type="scientific">Candida tropicalis (strain ATCC MYA-3404 / T1)</name>
    <name type="common">Yeast</name>
    <dbReference type="NCBI Taxonomy" id="294747"/>
    <lineage>
        <taxon>Eukaryota</taxon>
        <taxon>Fungi</taxon>
        <taxon>Dikarya</taxon>
        <taxon>Ascomycota</taxon>
        <taxon>Saccharomycotina</taxon>
        <taxon>Pichiomycetes</taxon>
        <taxon>Debaryomycetaceae</taxon>
        <taxon>Candida/Lodderomyces clade</taxon>
        <taxon>Candida</taxon>
    </lineage>
</organism>
<evidence type="ECO:0000259" key="7">
    <source>
        <dbReference type="PROSITE" id="PS50048"/>
    </source>
</evidence>
<feature type="region of interest" description="Disordered" evidence="6">
    <location>
        <begin position="60"/>
        <end position="84"/>
    </location>
</feature>
<dbReference type="HOGENOM" id="CLU_018629_0_0_1"/>
<dbReference type="PROSITE" id="PS50048">
    <property type="entry name" value="ZN2_CY6_FUNGAL_2"/>
    <property type="match status" value="1"/>
</dbReference>
<dbReference type="Pfam" id="PF00172">
    <property type="entry name" value="Zn_clus"/>
    <property type="match status" value="1"/>
</dbReference>
<reference evidence="8 9" key="1">
    <citation type="journal article" date="2009" name="Nature">
        <title>Evolution of pathogenicity and sexual reproduction in eight Candida genomes.</title>
        <authorList>
            <person name="Butler G."/>
            <person name="Rasmussen M.D."/>
            <person name="Lin M.F."/>
            <person name="Santos M.A."/>
            <person name="Sakthikumar S."/>
            <person name="Munro C.A."/>
            <person name="Rheinbay E."/>
            <person name="Grabherr M."/>
            <person name="Forche A."/>
            <person name="Reedy J.L."/>
            <person name="Agrafioti I."/>
            <person name="Arnaud M.B."/>
            <person name="Bates S."/>
            <person name="Brown A.J."/>
            <person name="Brunke S."/>
            <person name="Costanzo M.C."/>
            <person name="Fitzpatrick D.A."/>
            <person name="de Groot P.W."/>
            <person name="Harris D."/>
            <person name="Hoyer L.L."/>
            <person name="Hube B."/>
            <person name="Klis F.M."/>
            <person name="Kodira C."/>
            <person name="Lennard N."/>
            <person name="Logue M.E."/>
            <person name="Martin R."/>
            <person name="Neiman A.M."/>
            <person name="Nikolaou E."/>
            <person name="Quail M.A."/>
            <person name="Quinn J."/>
            <person name="Santos M.C."/>
            <person name="Schmitzberger F.F."/>
            <person name="Sherlock G."/>
            <person name="Shah P."/>
            <person name="Silverstein K.A."/>
            <person name="Skrzypek M.S."/>
            <person name="Soll D."/>
            <person name="Staggs R."/>
            <person name="Stansfield I."/>
            <person name="Stumpf M.P."/>
            <person name="Sudbery P.E."/>
            <person name="Srikantha T."/>
            <person name="Zeng Q."/>
            <person name="Berman J."/>
            <person name="Berriman M."/>
            <person name="Heitman J."/>
            <person name="Gow N.A."/>
            <person name="Lorenz M.C."/>
            <person name="Birren B.W."/>
            <person name="Kellis M."/>
            <person name="Cuomo C.A."/>
        </authorList>
    </citation>
    <scope>NUCLEOTIDE SEQUENCE [LARGE SCALE GENOMIC DNA]</scope>
    <source>
        <strain evidence="9">ATCC MYA-3404 / T1</strain>
    </source>
</reference>
<feature type="compositionally biased region" description="Low complexity" evidence="6">
    <location>
        <begin position="613"/>
        <end position="631"/>
    </location>
</feature>
<dbReference type="STRING" id="294747.C5MID0"/>
<dbReference type="OrthoDB" id="8062037at2759"/>
<feature type="domain" description="Zn(2)-C6 fungal-type" evidence="7">
    <location>
        <begin position="20"/>
        <end position="53"/>
    </location>
</feature>
<dbReference type="CDD" id="cd00067">
    <property type="entry name" value="GAL4"/>
    <property type="match status" value="1"/>
</dbReference>
<dbReference type="Proteomes" id="UP000002037">
    <property type="component" value="Unassembled WGS sequence"/>
</dbReference>
<dbReference type="GeneID" id="8300172"/>
<dbReference type="InterPro" id="IPR036864">
    <property type="entry name" value="Zn2-C6_fun-type_DNA-bd_sf"/>
</dbReference>
<feature type="region of interest" description="Disordered" evidence="6">
    <location>
        <begin position="613"/>
        <end position="643"/>
    </location>
</feature>
<keyword evidence="2" id="KW-0805">Transcription regulation</keyword>
<gene>
    <name evidence="8" type="ORF">CTRG_05823</name>
</gene>
<dbReference type="SMART" id="SM00066">
    <property type="entry name" value="GAL4"/>
    <property type="match status" value="1"/>
</dbReference>
<dbReference type="KEGG" id="ctp:CTRG_05823"/>
<dbReference type="InterPro" id="IPR001138">
    <property type="entry name" value="Zn2Cys6_DnaBD"/>
</dbReference>
<dbReference type="RefSeq" id="XP_002546345.1">
    <property type="nucleotide sequence ID" value="XM_002546299.1"/>
</dbReference>
<dbReference type="PANTHER" id="PTHR31845">
    <property type="entry name" value="FINGER DOMAIN PROTEIN, PUTATIVE-RELATED"/>
    <property type="match status" value="1"/>
</dbReference>
<keyword evidence="3" id="KW-0238">DNA-binding</keyword>
<dbReference type="Gene3D" id="4.10.240.10">
    <property type="entry name" value="Zn(2)-C6 fungal-type DNA-binding domain"/>
    <property type="match status" value="1"/>
</dbReference>
<protein>
    <recommendedName>
        <fullName evidence="7">Zn(2)-C6 fungal-type domain-containing protein</fullName>
    </recommendedName>
</protein>
<evidence type="ECO:0000256" key="2">
    <source>
        <dbReference type="ARBA" id="ARBA00023015"/>
    </source>
</evidence>
<dbReference type="eggNOG" id="ENOG502QWNI">
    <property type="taxonomic scope" value="Eukaryota"/>
</dbReference>
<dbReference type="GO" id="GO:0000981">
    <property type="term" value="F:DNA-binding transcription factor activity, RNA polymerase II-specific"/>
    <property type="evidence" value="ECO:0007669"/>
    <property type="project" value="InterPro"/>
</dbReference>
<sequence length="758" mass="87302">MSDSNQKNNEFAGKWRQTRACARCRRLKMKCSFTDPSFTSCVRCFNSKIECSFDNDPSDQIKTNRRKKKRKSSPGNDIIDNNDDNNNKKLKLNDCTTGESLLEISETSLKLFHELKQELPKDSINKLINNYSLILETLNQTRYNQEKQLLDDEYPIIPFSKNLIKELIFRYNYLTYEETKLRFEFFMNQMLPHFPIIPLCKKFKKFEYLFENHPILLVSCISVTAVNDNNLGMTDFTRNNLQLCNLLSHYLYSFIAHEVYVKCDDFSIPLLYSCLIVSSWCVPPAQMGHFRNQLNALTASNVALCMGMNDIQKNQQSMSIEDDSELRQKLRSLLGVYCTCGALELSLRRFKIVSWSNETEIAFDLLLKESNDLPTIEDRYICYLAKLISIGHDAVEFLNQFDSNNTTTNNQKKTSFSLTNINFVLKNYEVKLIQVVNQSGFINNLVFKIHYIHLLIVIHDNLISGILNILDIEAKSSESSSSSSSNTSNEIHENFLEKSQEKELFLEFIVKLITNCELLIDEFVNLNESTKNFPTVLYFRPLHALILLVRLRLVLKSQKINDLNINVEQFFNIVGKVVDKNLAQNSLVCSQMKVILNKIEKWLIISQKYEATTGDNTNNTTTTNNNSNGNSYSEKSDKNNGKIKKSDDVVEIIKFNRDKEIENLDIPKLDDTDDDDEPDGEEEKVNEQVHQLSNPFVTTNNDTATTSTTTTDNNNPMVDSFNGIDEGINLEQIFEGIDFDILHFLNPLEYNLHLGFNL</sequence>
<dbReference type="PANTHER" id="PTHR31845:SF10">
    <property type="entry name" value="ZN(II)2CYS6 TRANSCRIPTION FACTOR (EUROFUNG)"/>
    <property type="match status" value="1"/>
</dbReference>
<proteinExistence type="predicted"/>
<dbReference type="SUPFAM" id="SSF57701">
    <property type="entry name" value="Zn2/Cys6 DNA-binding domain"/>
    <property type="match status" value="1"/>
</dbReference>
<dbReference type="AlphaFoldDB" id="C5MID0"/>
<accession>C5MID0</accession>
<keyword evidence="9" id="KW-1185">Reference proteome</keyword>
<evidence type="ECO:0000313" key="9">
    <source>
        <dbReference type="Proteomes" id="UP000002037"/>
    </source>
</evidence>
<dbReference type="PROSITE" id="PS00463">
    <property type="entry name" value="ZN2_CY6_FUNGAL_1"/>
    <property type="match status" value="1"/>
</dbReference>
<dbReference type="InterPro" id="IPR051089">
    <property type="entry name" value="prtT"/>
</dbReference>
<feature type="compositionally biased region" description="Basic residues" evidence="6">
    <location>
        <begin position="63"/>
        <end position="72"/>
    </location>
</feature>
<feature type="compositionally biased region" description="Basic and acidic residues" evidence="6">
    <location>
        <begin position="634"/>
        <end position="643"/>
    </location>
</feature>
<keyword evidence="4" id="KW-0804">Transcription</keyword>
<keyword evidence="5" id="KW-0539">Nucleus</keyword>
<dbReference type="GO" id="GO:0005634">
    <property type="term" value="C:nucleus"/>
    <property type="evidence" value="ECO:0007669"/>
    <property type="project" value="UniProtKB-SubCell"/>
</dbReference>
<evidence type="ECO:0000256" key="1">
    <source>
        <dbReference type="ARBA" id="ARBA00004123"/>
    </source>
</evidence>
<evidence type="ECO:0000313" key="8">
    <source>
        <dbReference type="EMBL" id="EER30424.1"/>
    </source>
</evidence>